<protein>
    <submittedName>
        <fullName evidence="1">Uncharacterized protein</fullName>
    </submittedName>
</protein>
<feature type="non-terminal residue" evidence="1">
    <location>
        <position position="1"/>
    </location>
</feature>
<proteinExistence type="predicted"/>
<comment type="caution">
    <text evidence="1">The sequence shown here is derived from an EMBL/GenBank/DDBJ whole genome shotgun (WGS) entry which is preliminary data.</text>
</comment>
<organism evidence="1 2">
    <name type="scientific">Zooshikella harenae</name>
    <dbReference type="NCBI Taxonomy" id="2827238"/>
    <lineage>
        <taxon>Bacteria</taxon>
        <taxon>Pseudomonadati</taxon>
        <taxon>Pseudomonadota</taxon>
        <taxon>Gammaproteobacteria</taxon>
        <taxon>Oceanospirillales</taxon>
        <taxon>Zooshikellaceae</taxon>
        <taxon>Zooshikella</taxon>
    </lineage>
</organism>
<name>A0ABS5ZK39_9GAMM</name>
<evidence type="ECO:0000313" key="1">
    <source>
        <dbReference type="EMBL" id="MBU2714454.1"/>
    </source>
</evidence>
<gene>
    <name evidence="1" type="ORF">KCG35_25725</name>
</gene>
<reference evidence="1 2" key="1">
    <citation type="submission" date="2021-04" db="EMBL/GenBank/DDBJ databases">
        <authorList>
            <person name="Pira H."/>
            <person name="Risdian C."/>
            <person name="Wink J."/>
        </authorList>
    </citation>
    <scope>NUCLEOTIDE SEQUENCE [LARGE SCALE GENOMIC DNA]</scope>
    <source>
        <strain evidence="1 2">WH53</strain>
    </source>
</reference>
<dbReference type="Proteomes" id="UP000690515">
    <property type="component" value="Unassembled WGS sequence"/>
</dbReference>
<sequence length="69" mass="8256">HTLDSRQEIRKDLKEKKQLLASEMSYYRTQIYRIDSDIALFNKLLNGNIPQDMLEVPNIDRESIYDQLK</sequence>
<evidence type="ECO:0000313" key="2">
    <source>
        <dbReference type="Proteomes" id="UP000690515"/>
    </source>
</evidence>
<accession>A0ABS5ZK39</accession>
<dbReference type="EMBL" id="JAGSOY010000293">
    <property type="protein sequence ID" value="MBU2714454.1"/>
    <property type="molecule type" value="Genomic_DNA"/>
</dbReference>
<dbReference type="RefSeq" id="WP_215822722.1">
    <property type="nucleotide sequence ID" value="NZ_JAGSOY010000293.1"/>
</dbReference>
<keyword evidence="2" id="KW-1185">Reference proteome</keyword>